<dbReference type="InterPro" id="IPR051564">
    <property type="entry name" value="LRR_receptor-like_kinase"/>
</dbReference>
<keyword evidence="2" id="KW-1185">Reference proteome</keyword>
<dbReference type="GO" id="GO:0016020">
    <property type="term" value="C:membrane"/>
    <property type="evidence" value="ECO:0007669"/>
    <property type="project" value="TreeGrafter"/>
</dbReference>
<dbReference type="AlphaFoldDB" id="A0A4Y7K0R3"/>
<reference evidence="1 2" key="1">
    <citation type="journal article" date="2018" name="Science">
        <title>The opium poppy genome and morphinan production.</title>
        <authorList>
            <person name="Guo L."/>
            <person name="Winzer T."/>
            <person name="Yang X."/>
            <person name="Li Y."/>
            <person name="Ning Z."/>
            <person name="He Z."/>
            <person name="Teodor R."/>
            <person name="Lu Y."/>
            <person name="Bowser T.A."/>
            <person name="Graham I.A."/>
            <person name="Ye K."/>
        </authorList>
    </citation>
    <scope>NUCLEOTIDE SEQUENCE [LARGE SCALE GENOMIC DNA]</scope>
    <source>
        <strain evidence="2">cv. HN1</strain>
        <tissue evidence="1">Leaves</tissue>
    </source>
</reference>
<evidence type="ECO:0000313" key="1">
    <source>
        <dbReference type="EMBL" id="RZC66914.1"/>
    </source>
</evidence>
<accession>A0A4Y7K0R3</accession>
<dbReference type="Proteomes" id="UP000316621">
    <property type="component" value="Chromosome 6"/>
</dbReference>
<evidence type="ECO:0000313" key="2">
    <source>
        <dbReference type="Proteomes" id="UP000316621"/>
    </source>
</evidence>
<protein>
    <recommendedName>
        <fullName evidence="3">Protein kinase domain-containing protein</fullName>
    </recommendedName>
</protein>
<dbReference type="SUPFAM" id="SSF56112">
    <property type="entry name" value="Protein kinase-like (PK-like)"/>
    <property type="match status" value="1"/>
</dbReference>
<dbReference type="OMA" id="MEWVERY"/>
<name>A0A4Y7K0R3_PAPSO</name>
<dbReference type="PANTHER" id="PTHR48055:SF55">
    <property type="entry name" value="PROTEIN KINASE DOMAIN-CONTAINING PROTEIN"/>
    <property type="match status" value="1"/>
</dbReference>
<dbReference type="InterPro" id="IPR011009">
    <property type="entry name" value="Kinase-like_dom_sf"/>
</dbReference>
<gene>
    <name evidence="1" type="ORF">C5167_010614</name>
</gene>
<dbReference type="PANTHER" id="PTHR48055">
    <property type="entry name" value="LEUCINE-RICH REPEAT RECEPTOR PROTEIN KINASE EMS1"/>
    <property type="match status" value="1"/>
</dbReference>
<dbReference type="Gramene" id="RZC66914">
    <property type="protein sequence ID" value="RZC66914"/>
    <property type="gene ID" value="C5167_010614"/>
</dbReference>
<organism evidence="1 2">
    <name type="scientific">Papaver somniferum</name>
    <name type="common">Opium poppy</name>
    <dbReference type="NCBI Taxonomy" id="3469"/>
    <lineage>
        <taxon>Eukaryota</taxon>
        <taxon>Viridiplantae</taxon>
        <taxon>Streptophyta</taxon>
        <taxon>Embryophyta</taxon>
        <taxon>Tracheophyta</taxon>
        <taxon>Spermatophyta</taxon>
        <taxon>Magnoliopsida</taxon>
        <taxon>Ranunculales</taxon>
        <taxon>Papaveraceae</taxon>
        <taxon>Papaveroideae</taxon>
        <taxon>Papaver</taxon>
    </lineage>
</organism>
<sequence length="136" mass="15229">MQSMEWVERYPNADVYSYGIMVLEMFSGRRPTDGVFMDGLSLHTFAKAALSPDRVMQIVDPRVLLATVNLEEDDDNNSKIQIDGETEAKLCKALTGIVNIDVMCSADSPKDRMEMVQVVKELESIKNLYLTSAGFD</sequence>
<evidence type="ECO:0008006" key="3">
    <source>
        <dbReference type="Google" id="ProtNLM"/>
    </source>
</evidence>
<dbReference type="Gene3D" id="1.10.510.10">
    <property type="entry name" value="Transferase(Phosphotransferase) domain 1"/>
    <property type="match status" value="1"/>
</dbReference>
<proteinExistence type="predicted"/>
<dbReference type="EMBL" id="CM010720">
    <property type="protein sequence ID" value="RZC66914.1"/>
    <property type="molecule type" value="Genomic_DNA"/>
</dbReference>